<protein>
    <submittedName>
        <fullName evidence="1">Uncharacterized protein</fullName>
    </submittedName>
</protein>
<evidence type="ECO:0000313" key="1">
    <source>
        <dbReference type="EMBL" id="CCA76694.1"/>
    </source>
</evidence>
<dbReference type="HOGENOM" id="CLU_051383_0_0_1"/>
<gene>
    <name evidence="1" type="ORF">PIIN_10682</name>
</gene>
<dbReference type="OrthoDB" id="3153727at2759"/>
<proteinExistence type="predicted"/>
<sequence length="485" mass="55781">MSLVNSFIRRITFNAKHRSVVVSNSETTHDQISATRTLPPLPVEIWLKIFRLCLGPSLSNPRQTSLHAYSKFVFLSDGETARAYLKKEQTRTVLSLVCRAWHTISKDLDDALQISLLDEFDWPPHRSRGQAKVIHYLQKEPLSYLFDNPVEEYRQSHIPHQQGPRLQDETIQLGNEHPLAPITAVVDYDIWIPPNYTPAQPIQAFRWSPCQIPFVDSPNQLCHPVFSSLVALSLVLFYPPSHPDTYKGIALPELRFLEVVLLESRLLVSSITEGTVSTWQFPRLSIVRVHARENADAKTELRTLVRTHAHQIEELQISDLGDAFPTQYDWHTLCVLRLIVFHSLDQMGDALSSMDTRQLSVATGLSRPHGQVETTRKRLTMSLQYPREDIQSRSAALQKFDACREILHNFNFAVARTWQDLRESFQAVKLYHNESTLEDLRETLALMERLKLDFVDPDGYSFHSEARYFKNEIEDYIRRIGSASA</sequence>
<dbReference type="AlphaFoldDB" id="G4TZF1"/>
<accession>G4TZF1</accession>
<comment type="caution">
    <text evidence="1">The sequence shown here is derived from an EMBL/GenBank/DDBJ whole genome shotgun (WGS) entry which is preliminary data.</text>
</comment>
<evidence type="ECO:0000313" key="2">
    <source>
        <dbReference type="Proteomes" id="UP000007148"/>
    </source>
</evidence>
<dbReference type="InParanoid" id="G4TZF1"/>
<dbReference type="Proteomes" id="UP000007148">
    <property type="component" value="Unassembled WGS sequence"/>
</dbReference>
<reference evidence="1 2" key="1">
    <citation type="journal article" date="2011" name="PLoS Pathog.">
        <title>Endophytic Life Strategies Decoded by Genome and Transcriptome Analyses of the Mutualistic Root Symbiont Piriformospora indica.</title>
        <authorList>
            <person name="Zuccaro A."/>
            <person name="Lahrmann U."/>
            <person name="Guldener U."/>
            <person name="Langen G."/>
            <person name="Pfiffi S."/>
            <person name="Biedenkopf D."/>
            <person name="Wong P."/>
            <person name="Samans B."/>
            <person name="Grimm C."/>
            <person name="Basiewicz M."/>
            <person name="Murat C."/>
            <person name="Martin F."/>
            <person name="Kogel K.H."/>
        </authorList>
    </citation>
    <scope>NUCLEOTIDE SEQUENCE [LARGE SCALE GENOMIC DNA]</scope>
    <source>
        <strain evidence="1 2">DSM 11827</strain>
    </source>
</reference>
<keyword evidence="2" id="KW-1185">Reference proteome</keyword>
<organism evidence="1 2">
    <name type="scientific">Serendipita indica (strain DSM 11827)</name>
    <name type="common">Root endophyte fungus</name>
    <name type="synonym">Piriformospora indica</name>
    <dbReference type="NCBI Taxonomy" id="1109443"/>
    <lineage>
        <taxon>Eukaryota</taxon>
        <taxon>Fungi</taxon>
        <taxon>Dikarya</taxon>
        <taxon>Basidiomycota</taxon>
        <taxon>Agaricomycotina</taxon>
        <taxon>Agaricomycetes</taxon>
        <taxon>Sebacinales</taxon>
        <taxon>Serendipitaceae</taxon>
        <taxon>Serendipita</taxon>
    </lineage>
</organism>
<name>G4TZF1_SERID</name>
<dbReference type="EMBL" id="CAFZ01000925">
    <property type="protein sequence ID" value="CCA76694.1"/>
    <property type="molecule type" value="Genomic_DNA"/>
</dbReference>